<dbReference type="OMA" id="LQRWILC"/>
<dbReference type="InParanoid" id="A0A067RPB5"/>
<organism evidence="1 2">
    <name type="scientific">Zootermopsis nevadensis</name>
    <name type="common">Dampwood termite</name>
    <dbReference type="NCBI Taxonomy" id="136037"/>
    <lineage>
        <taxon>Eukaryota</taxon>
        <taxon>Metazoa</taxon>
        <taxon>Ecdysozoa</taxon>
        <taxon>Arthropoda</taxon>
        <taxon>Hexapoda</taxon>
        <taxon>Insecta</taxon>
        <taxon>Pterygota</taxon>
        <taxon>Neoptera</taxon>
        <taxon>Polyneoptera</taxon>
        <taxon>Dictyoptera</taxon>
        <taxon>Blattodea</taxon>
        <taxon>Blattoidea</taxon>
        <taxon>Termitoidae</taxon>
        <taxon>Termopsidae</taxon>
        <taxon>Zootermopsis</taxon>
    </lineage>
</organism>
<sequence length="78" mass="9003">FSVNVWTGIVGDVLVGPHTLPSRLVEDVALNIRRRMWFMHDGAPAHFSSRVRDHHKKQYLQRWILCGGPVAWPQRSSE</sequence>
<dbReference type="PANTHER" id="PTHR47326">
    <property type="entry name" value="TRANSPOSABLE ELEMENT TC3 TRANSPOSASE-LIKE PROTEIN"/>
    <property type="match status" value="1"/>
</dbReference>
<dbReference type="EMBL" id="KK852549">
    <property type="protein sequence ID" value="KDR21584.1"/>
    <property type="molecule type" value="Genomic_DNA"/>
</dbReference>
<evidence type="ECO:0008006" key="3">
    <source>
        <dbReference type="Google" id="ProtNLM"/>
    </source>
</evidence>
<gene>
    <name evidence="1" type="ORF">L798_01738</name>
</gene>
<name>A0A067RPB5_ZOONE</name>
<protein>
    <recommendedName>
        <fullName evidence="3">Transposable element Tc3 transposase</fullName>
    </recommendedName>
</protein>
<dbReference type="Proteomes" id="UP000027135">
    <property type="component" value="Unassembled WGS sequence"/>
</dbReference>
<accession>A0A067RPB5</accession>
<dbReference type="InterPro" id="IPR036397">
    <property type="entry name" value="RNaseH_sf"/>
</dbReference>
<dbReference type="Gene3D" id="3.30.420.10">
    <property type="entry name" value="Ribonuclease H-like superfamily/Ribonuclease H"/>
    <property type="match status" value="1"/>
</dbReference>
<dbReference type="GO" id="GO:0003676">
    <property type="term" value="F:nucleic acid binding"/>
    <property type="evidence" value="ECO:0007669"/>
    <property type="project" value="InterPro"/>
</dbReference>
<proteinExistence type="predicted"/>
<feature type="non-terminal residue" evidence="1">
    <location>
        <position position="78"/>
    </location>
</feature>
<keyword evidence="2" id="KW-1185">Reference proteome</keyword>
<evidence type="ECO:0000313" key="2">
    <source>
        <dbReference type="Proteomes" id="UP000027135"/>
    </source>
</evidence>
<evidence type="ECO:0000313" key="1">
    <source>
        <dbReference type="EMBL" id="KDR21584.1"/>
    </source>
</evidence>
<reference evidence="1 2" key="1">
    <citation type="journal article" date="2014" name="Nat. Commun.">
        <title>Molecular traces of alternative social organization in a termite genome.</title>
        <authorList>
            <person name="Terrapon N."/>
            <person name="Li C."/>
            <person name="Robertson H.M."/>
            <person name="Ji L."/>
            <person name="Meng X."/>
            <person name="Booth W."/>
            <person name="Chen Z."/>
            <person name="Childers C.P."/>
            <person name="Glastad K.M."/>
            <person name="Gokhale K."/>
            <person name="Gowin J."/>
            <person name="Gronenberg W."/>
            <person name="Hermansen R.A."/>
            <person name="Hu H."/>
            <person name="Hunt B.G."/>
            <person name="Huylmans A.K."/>
            <person name="Khalil S.M."/>
            <person name="Mitchell R.D."/>
            <person name="Munoz-Torres M.C."/>
            <person name="Mustard J.A."/>
            <person name="Pan H."/>
            <person name="Reese J.T."/>
            <person name="Scharf M.E."/>
            <person name="Sun F."/>
            <person name="Vogel H."/>
            <person name="Xiao J."/>
            <person name="Yang W."/>
            <person name="Yang Z."/>
            <person name="Yang Z."/>
            <person name="Zhou J."/>
            <person name="Zhu J."/>
            <person name="Brent C.S."/>
            <person name="Elsik C.G."/>
            <person name="Goodisman M.A."/>
            <person name="Liberles D.A."/>
            <person name="Roe R.M."/>
            <person name="Vargo E.L."/>
            <person name="Vilcinskas A."/>
            <person name="Wang J."/>
            <person name="Bornberg-Bauer E."/>
            <person name="Korb J."/>
            <person name="Zhang G."/>
            <person name="Liebig J."/>
        </authorList>
    </citation>
    <scope>NUCLEOTIDE SEQUENCE [LARGE SCALE GENOMIC DNA]</scope>
    <source>
        <tissue evidence="1">Whole organism</tissue>
    </source>
</reference>
<feature type="non-terminal residue" evidence="1">
    <location>
        <position position="1"/>
    </location>
</feature>
<dbReference type="PANTHER" id="PTHR47326:SF1">
    <property type="entry name" value="HTH PSQ-TYPE DOMAIN-CONTAINING PROTEIN"/>
    <property type="match status" value="1"/>
</dbReference>
<dbReference type="AlphaFoldDB" id="A0A067RPB5"/>